<evidence type="ECO:0000313" key="1">
    <source>
        <dbReference type="EMBL" id="KKS85810.1"/>
    </source>
</evidence>
<accession>A0A0G1CJ17</accession>
<reference evidence="1 2" key="1">
    <citation type="journal article" date="2015" name="Nature">
        <title>rRNA introns, odd ribosomes, and small enigmatic genomes across a large radiation of phyla.</title>
        <authorList>
            <person name="Brown C.T."/>
            <person name="Hug L.A."/>
            <person name="Thomas B.C."/>
            <person name="Sharon I."/>
            <person name="Castelle C.J."/>
            <person name="Singh A."/>
            <person name="Wilkins M.J."/>
            <person name="Williams K.H."/>
            <person name="Banfield J.F."/>
        </authorList>
    </citation>
    <scope>NUCLEOTIDE SEQUENCE [LARGE SCALE GENOMIC DNA]</scope>
</reference>
<sequence>MHSHSTQPGTKVLFYRGAAGIRQMVWNALRAQGEVVGYSYRTIYDIVGTKFADEWYEEWRERNLKMRDLFSDAYLKSKPKEKITFDGAHFKSRYIPSSILDINHQMDIYNDVVGIYNWHEGEIFGVEIYNQKVAAMHKQLFEIVWKLGETKLP</sequence>
<protein>
    <submittedName>
        <fullName evidence="1">Uncharacterized protein</fullName>
    </submittedName>
</protein>
<dbReference type="STRING" id="1618446.UV61_C0015G0024"/>
<proteinExistence type="predicted"/>
<dbReference type="AlphaFoldDB" id="A0A0G1CJ17"/>
<name>A0A0G1CJ17_9BACT</name>
<dbReference type="EMBL" id="LCFD01000015">
    <property type="protein sequence ID" value="KKS85810.1"/>
    <property type="molecule type" value="Genomic_DNA"/>
</dbReference>
<gene>
    <name evidence="1" type="ORF">UV61_C0015G0024</name>
</gene>
<dbReference type="Proteomes" id="UP000034050">
    <property type="component" value="Unassembled WGS sequence"/>
</dbReference>
<organism evidence="1 2">
    <name type="scientific">Candidatus Gottesmanbacteria bacterium GW2011_GWB1_43_11</name>
    <dbReference type="NCBI Taxonomy" id="1618446"/>
    <lineage>
        <taxon>Bacteria</taxon>
        <taxon>Candidatus Gottesmaniibacteriota</taxon>
    </lineage>
</organism>
<comment type="caution">
    <text evidence="1">The sequence shown here is derived from an EMBL/GenBank/DDBJ whole genome shotgun (WGS) entry which is preliminary data.</text>
</comment>
<evidence type="ECO:0000313" key="2">
    <source>
        <dbReference type="Proteomes" id="UP000034050"/>
    </source>
</evidence>